<evidence type="ECO:0000256" key="5">
    <source>
        <dbReference type="ARBA" id="ARBA00023136"/>
    </source>
</evidence>
<keyword evidence="6" id="KW-1003">Cell membrane</keyword>
<keyword evidence="5 6" id="KW-0472">Membrane</keyword>
<comment type="caution">
    <text evidence="7">The sequence shown here is derived from an EMBL/GenBank/DDBJ whole genome shotgun (WGS) entry which is preliminary data.</text>
</comment>
<evidence type="ECO:0000256" key="3">
    <source>
        <dbReference type="ARBA" id="ARBA00022692"/>
    </source>
</evidence>
<evidence type="ECO:0000256" key="6">
    <source>
        <dbReference type="RuleBase" id="RU363041"/>
    </source>
</evidence>
<feature type="transmembrane region" description="Helical" evidence="6">
    <location>
        <begin position="219"/>
        <end position="243"/>
    </location>
</feature>
<comment type="similarity">
    <text evidence="2 6">Belongs to the 4-toluene sulfonate uptake permease (TSUP) (TC 2.A.102) family.</text>
</comment>
<evidence type="ECO:0000313" key="8">
    <source>
        <dbReference type="Proteomes" id="UP001501321"/>
    </source>
</evidence>
<reference evidence="8" key="1">
    <citation type="journal article" date="2019" name="Int. J. Syst. Evol. Microbiol.">
        <title>The Global Catalogue of Microorganisms (GCM) 10K type strain sequencing project: providing services to taxonomists for standard genome sequencing and annotation.</title>
        <authorList>
            <consortium name="The Broad Institute Genomics Platform"/>
            <consortium name="The Broad Institute Genome Sequencing Center for Infectious Disease"/>
            <person name="Wu L."/>
            <person name="Ma J."/>
        </authorList>
    </citation>
    <scope>NUCLEOTIDE SEQUENCE [LARGE SCALE GENOMIC DNA]</scope>
    <source>
        <strain evidence="8">JCM 32226</strain>
    </source>
</reference>
<feature type="transmembrane region" description="Helical" evidence="6">
    <location>
        <begin position="80"/>
        <end position="102"/>
    </location>
</feature>
<keyword evidence="3 6" id="KW-0812">Transmembrane</keyword>
<evidence type="ECO:0000256" key="4">
    <source>
        <dbReference type="ARBA" id="ARBA00022989"/>
    </source>
</evidence>
<sequence>MLLNALIMYLLAGACSGVLAGLFGIGGGLIVVPLLLVAFHLQGLPEAVITHLAVGTSLATIVFTSLSSVRAHLKRTQLDWILVLQMAVGMAMGAFLGGMLAADIPGWMLQRLIGLFALAIAVQMWFNLSPGGGKEAGETVARAPLERGLVGSGIGLLSALFGIGGGSITVPYLAWRGLRMAKAVATSSATSIPIALFGAASYMLNGWGEASLPAHSLGYVYWPALLGVISTSAFTSKLGVWLAHRLPPLVLRRAFALLQLGIACKFLIFS</sequence>
<feature type="transmembrane region" description="Helical" evidence="6">
    <location>
        <begin position="250"/>
        <end position="269"/>
    </location>
</feature>
<evidence type="ECO:0000256" key="2">
    <source>
        <dbReference type="ARBA" id="ARBA00009142"/>
    </source>
</evidence>
<feature type="transmembrane region" description="Helical" evidence="6">
    <location>
        <begin position="148"/>
        <end position="175"/>
    </location>
</feature>
<evidence type="ECO:0000313" key="7">
    <source>
        <dbReference type="EMBL" id="GAA4493882.1"/>
    </source>
</evidence>
<feature type="transmembrane region" description="Helical" evidence="6">
    <location>
        <begin position="109"/>
        <end position="128"/>
    </location>
</feature>
<dbReference type="Pfam" id="PF01925">
    <property type="entry name" value="TauE"/>
    <property type="match status" value="1"/>
</dbReference>
<dbReference type="RefSeq" id="WP_345009677.1">
    <property type="nucleotide sequence ID" value="NZ_BAABFC010000001.1"/>
</dbReference>
<feature type="transmembrane region" description="Helical" evidence="6">
    <location>
        <begin position="187"/>
        <end position="207"/>
    </location>
</feature>
<dbReference type="EMBL" id="BAABFC010000001">
    <property type="protein sequence ID" value="GAA4493882.1"/>
    <property type="molecule type" value="Genomic_DNA"/>
</dbReference>
<comment type="subcellular location">
    <subcellularLocation>
        <location evidence="6">Cell membrane</location>
        <topology evidence="6">Multi-pass membrane protein</topology>
    </subcellularLocation>
    <subcellularLocation>
        <location evidence="1">Membrane</location>
        <topology evidence="1">Multi-pass membrane protein</topology>
    </subcellularLocation>
</comment>
<protein>
    <recommendedName>
        <fullName evidence="6">Probable membrane transporter protein</fullName>
    </recommendedName>
</protein>
<organism evidence="7 8">
    <name type="scientific">Pseudaeromonas paramecii</name>
    <dbReference type="NCBI Taxonomy" id="2138166"/>
    <lineage>
        <taxon>Bacteria</taxon>
        <taxon>Pseudomonadati</taxon>
        <taxon>Pseudomonadota</taxon>
        <taxon>Gammaproteobacteria</taxon>
        <taxon>Aeromonadales</taxon>
        <taxon>Aeromonadaceae</taxon>
        <taxon>Pseudaeromonas</taxon>
    </lineage>
</organism>
<dbReference type="PANTHER" id="PTHR43483:SF3">
    <property type="entry name" value="MEMBRANE TRANSPORTER PROTEIN HI_0806-RELATED"/>
    <property type="match status" value="1"/>
</dbReference>
<proteinExistence type="inferred from homology"/>
<evidence type="ECO:0000256" key="1">
    <source>
        <dbReference type="ARBA" id="ARBA00004141"/>
    </source>
</evidence>
<accession>A0ABP8PWW3</accession>
<dbReference type="PANTHER" id="PTHR43483">
    <property type="entry name" value="MEMBRANE TRANSPORTER PROTEIN HI_0806-RELATED"/>
    <property type="match status" value="1"/>
</dbReference>
<dbReference type="InterPro" id="IPR002781">
    <property type="entry name" value="TM_pro_TauE-like"/>
</dbReference>
<feature type="transmembrane region" description="Helical" evidence="6">
    <location>
        <begin position="48"/>
        <end position="68"/>
    </location>
</feature>
<gene>
    <name evidence="7" type="ORF">GCM10023095_04770</name>
</gene>
<name>A0ABP8PWW3_9GAMM</name>
<feature type="transmembrane region" description="Helical" evidence="6">
    <location>
        <begin position="6"/>
        <end position="36"/>
    </location>
</feature>
<keyword evidence="4 6" id="KW-1133">Transmembrane helix</keyword>
<dbReference type="Proteomes" id="UP001501321">
    <property type="component" value="Unassembled WGS sequence"/>
</dbReference>
<keyword evidence="8" id="KW-1185">Reference proteome</keyword>